<evidence type="ECO:0000313" key="7">
    <source>
        <dbReference type="Proteomes" id="UP000293874"/>
    </source>
</evidence>
<dbReference type="Pfam" id="PF02518">
    <property type="entry name" value="HATPase_c"/>
    <property type="match status" value="1"/>
</dbReference>
<evidence type="ECO:0000256" key="3">
    <source>
        <dbReference type="ARBA" id="ARBA00023012"/>
    </source>
</evidence>
<dbReference type="PROSITE" id="PS50109">
    <property type="entry name" value="HIS_KIN"/>
    <property type="match status" value="1"/>
</dbReference>
<evidence type="ECO:0000256" key="4">
    <source>
        <dbReference type="SAM" id="Phobius"/>
    </source>
</evidence>
<evidence type="ECO:0000313" key="6">
    <source>
        <dbReference type="EMBL" id="RZS72422.1"/>
    </source>
</evidence>
<keyword evidence="7" id="KW-1185">Reference proteome</keyword>
<evidence type="ECO:0000256" key="1">
    <source>
        <dbReference type="ARBA" id="ARBA00022679"/>
    </source>
</evidence>
<keyword evidence="4" id="KW-0812">Transmembrane</keyword>
<gene>
    <name evidence="6" type="ORF">EV199_4343</name>
</gene>
<dbReference type="Gene3D" id="3.30.565.10">
    <property type="entry name" value="Histidine kinase-like ATPase, C-terminal domain"/>
    <property type="match status" value="1"/>
</dbReference>
<name>A0A4Q7MU65_9BACT</name>
<dbReference type="InterPro" id="IPR011712">
    <property type="entry name" value="Sig_transdc_His_kin_sub3_dim/P"/>
</dbReference>
<evidence type="ECO:0000259" key="5">
    <source>
        <dbReference type="PROSITE" id="PS50109"/>
    </source>
</evidence>
<dbReference type="GO" id="GO:0046983">
    <property type="term" value="F:protein dimerization activity"/>
    <property type="evidence" value="ECO:0007669"/>
    <property type="project" value="InterPro"/>
</dbReference>
<dbReference type="Proteomes" id="UP000293874">
    <property type="component" value="Unassembled WGS sequence"/>
</dbReference>
<dbReference type="Gene3D" id="1.20.5.1930">
    <property type="match status" value="1"/>
</dbReference>
<keyword evidence="4" id="KW-1133">Transmembrane helix</keyword>
<protein>
    <submittedName>
        <fullName evidence="6">Histidine kinase/DNA gyrase B/HSP90-like ATPase</fullName>
    </submittedName>
</protein>
<dbReference type="InterPro" id="IPR036890">
    <property type="entry name" value="HATPase_C_sf"/>
</dbReference>
<dbReference type="EMBL" id="SGXA01000002">
    <property type="protein sequence ID" value="RZS72422.1"/>
    <property type="molecule type" value="Genomic_DNA"/>
</dbReference>
<dbReference type="InterPro" id="IPR011990">
    <property type="entry name" value="TPR-like_helical_dom_sf"/>
</dbReference>
<dbReference type="PANTHER" id="PTHR24421">
    <property type="entry name" value="NITRATE/NITRITE SENSOR PROTEIN NARX-RELATED"/>
    <property type="match status" value="1"/>
</dbReference>
<evidence type="ECO:0000256" key="2">
    <source>
        <dbReference type="ARBA" id="ARBA00022777"/>
    </source>
</evidence>
<dbReference type="GO" id="GO:0000155">
    <property type="term" value="F:phosphorelay sensor kinase activity"/>
    <property type="evidence" value="ECO:0007669"/>
    <property type="project" value="InterPro"/>
</dbReference>
<keyword evidence="4" id="KW-0472">Membrane</keyword>
<keyword evidence="1" id="KW-0808">Transferase</keyword>
<organism evidence="6 7">
    <name type="scientific">Pseudobacter ginsenosidimutans</name>
    <dbReference type="NCBI Taxonomy" id="661488"/>
    <lineage>
        <taxon>Bacteria</taxon>
        <taxon>Pseudomonadati</taxon>
        <taxon>Bacteroidota</taxon>
        <taxon>Chitinophagia</taxon>
        <taxon>Chitinophagales</taxon>
        <taxon>Chitinophagaceae</taxon>
        <taxon>Pseudobacter</taxon>
    </lineage>
</organism>
<dbReference type="SUPFAM" id="SSF48452">
    <property type="entry name" value="TPR-like"/>
    <property type="match status" value="2"/>
</dbReference>
<comment type="caution">
    <text evidence="6">The sequence shown here is derived from an EMBL/GenBank/DDBJ whole genome shotgun (WGS) entry which is preliminary data.</text>
</comment>
<proteinExistence type="predicted"/>
<dbReference type="GO" id="GO:0016020">
    <property type="term" value="C:membrane"/>
    <property type="evidence" value="ECO:0007669"/>
    <property type="project" value="InterPro"/>
</dbReference>
<accession>A0A4Q7MU65</accession>
<dbReference type="SMART" id="SM00387">
    <property type="entry name" value="HATPase_c"/>
    <property type="match status" value="1"/>
</dbReference>
<feature type="transmembrane region" description="Helical" evidence="4">
    <location>
        <begin position="397"/>
        <end position="417"/>
    </location>
</feature>
<dbReference type="CDD" id="cd16917">
    <property type="entry name" value="HATPase_UhpB-NarQ-NarX-like"/>
    <property type="match status" value="1"/>
</dbReference>
<dbReference type="SUPFAM" id="SSF55874">
    <property type="entry name" value="ATPase domain of HSP90 chaperone/DNA topoisomerase II/histidine kinase"/>
    <property type="match status" value="1"/>
</dbReference>
<dbReference type="InterPro" id="IPR003594">
    <property type="entry name" value="HATPase_dom"/>
</dbReference>
<dbReference type="AlphaFoldDB" id="A0A4Q7MU65"/>
<dbReference type="InterPro" id="IPR050482">
    <property type="entry name" value="Sensor_HK_TwoCompSys"/>
</dbReference>
<keyword evidence="3" id="KW-0902">Two-component regulatory system</keyword>
<dbReference type="InterPro" id="IPR005467">
    <property type="entry name" value="His_kinase_dom"/>
</dbReference>
<dbReference type="InterPro" id="IPR019734">
    <property type="entry name" value="TPR_rpt"/>
</dbReference>
<dbReference type="SMART" id="SM00028">
    <property type="entry name" value="TPR"/>
    <property type="match status" value="3"/>
</dbReference>
<reference evidence="6 7" key="1">
    <citation type="submission" date="2019-02" db="EMBL/GenBank/DDBJ databases">
        <title>Genomic Encyclopedia of Type Strains, Phase IV (KMG-IV): sequencing the most valuable type-strain genomes for metagenomic binning, comparative biology and taxonomic classification.</title>
        <authorList>
            <person name="Goeker M."/>
        </authorList>
    </citation>
    <scope>NUCLEOTIDE SEQUENCE [LARGE SCALE GENOMIC DNA]</scope>
    <source>
        <strain evidence="6 7">DSM 18116</strain>
    </source>
</reference>
<dbReference type="Pfam" id="PF07730">
    <property type="entry name" value="HisKA_3"/>
    <property type="match status" value="1"/>
</dbReference>
<feature type="domain" description="Histidine kinase" evidence="5">
    <location>
        <begin position="562"/>
        <end position="652"/>
    </location>
</feature>
<dbReference type="Gene3D" id="1.25.40.10">
    <property type="entry name" value="Tetratricopeptide repeat domain"/>
    <property type="match status" value="2"/>
</dbReference>
<keyword evidence="2 6" id="KW-0418">Kinase</keyword>
<sequence>MPAPVYTQTGNDSLLSRMAQIRKMPLDTAQINMLRKLGSAITESDSSLSKQLLHEALAKSLKVGETNTITDCYRILGVWHSSFDLKDSALLYYRLSLQSARSNGNLYLVAGAQFNIGNIYYWKGMYDSCIHYYQAAAQVFEDPEILKDKSISERQIDRRKSDLYGNMSSVFNSLKNLSKADEHIDKAIAISKKYDSPAAADALAFYMQSKADNYRANGFPEKALRTRLQFLPQMREGQNAKIYLQQSYQNISQEYFALGITDSAQLFAEKSLQLATNIQVPAAIAIAIANLQPGRIAMDRKEYKLATGYLSKSRDYFENASDPLEQQSYYDVMRQLSFQTGNYKEAYEYFEKYKSVNDSLLLSEKTKEFAEREMRYETEKKENQIQLQHSQIKQKNILNYLLIGSSVALAIILLLTYRNYKNRQQLHQQQIHELETEKQLSSTQYLLKLQEDKRSRLAKDLHDGLGGLLSGVKLQLGAMKGNLILSAENAIAFDRALNKLDESIGEMRRVAHNMMPEALIKLGLRQAVQDYCDGLLHNQSFLINFEMHGLEERMDSSVEIVLYRIVQELLNNAVKHSNASSILVQMMGQNDGQITITVEDNGKGFDLDKIDPMRSAGIRNIESRVNYLNGAMNIKSSSGKGTSVYIECKAKFL</sequence>